<dbReference type="AlphaFoldDB" id="A0A9W9ZRG6"/>
<evidence type="ECO:0000313" key="1">
    <source>
        <dbReference type="EMBL" id="KAJ7386527.1"/>
    </source>
</evidence>
<organism evidence="1 2">
    <name type="scientific">Desmophyllum pertusum</name>
    <dbReference type="NCBI Taxonomy" id="174260"/>
    <lineage>
        <taxon>Eukaryota</taxon>
        <taxon>Metazoa</taxon>
        <taxon>Cnidaria</taxon>
        <taxon>Anthozoa</taxon>
        <taxon>Hexacorallia</taxon>
        <taxon>Scleractinia</taxon>
        <taxon>Caryophylliina</taxon>
        <taxon>Caryophylliidae</taxon>
        <taxon>Desmophyllum</taxon>
    </lineage>
</organism>
<reference evidence="1" key="1">
    <citation type="submission" date="2023-01" db="EMBL/GenBank/DDBJ databases">
        <title>Genome assembly of the deep-sea coral Lophelia pertusa.</title>
        <authorList>
            <person name="Herrera S."/>
            <person name="Cordes E."/>
        </authorList>
    </citation>
    <scope>NUCLEOTIDE SEQUENCE</scope>
    <source>
        <strain evidence="1">USNM1676648</strain>
        <tissue evidence="1">Polyp</tissue>
    </source>
</reference>
<dbReference type="EMBL" id="MU825876">
    <property type="protein sequence ID" value="KAJ7386527.1"/>
    <property type="molecule type" value="Genomic_DNA"/>
</dbReference>
<dbReference type="OrthoDB" id="10474635at2759"/>
<dbReference type="Proteomes" id="UP001163046">
    <property type="component" value="Unassembled WGS sequence"/>
</dbReference>
<proteinExistence type="predicted"/>
<keyword evidence="2" id="KW-1185">Reference proteome</keyword>
<protein>
    <submittedName>
        <fullName evidence="1">Uncharacterized protein</fullName>
    </submittedName>
</protein>
<gene>
    <name evidence="1" type="ORF">OS493_008663</name>
</gene>
<comment type="caution">
    <text evidence="1">The sequence shown here is derived from an EMBL/GenBank/DDBJ whole genome shotgun (WGS) entry which is preliminary data.</text>
</comment>
<sequence length="169" mass="19320">MDDGYKFNFIIDRWRGPVVGIRMQGKAGARSYQDSSNWLKFSETGHGYVSGYKNLYRNPPGFPNMVDTFTLEAVPSGCVDGAAQRDRVWAAPAGTNHEECESKPDRCYWTDGWKTGHRVMLPGTCYYNADSMCHWRNGARVKMMKKSAAQCEAENHCYDYKTKRCYKVL</sequence>
<evidence type="ECO:0000313" key="2">
    <source>
        <dbReference type="Proteomes" id="UP001163046"/>
    </source>
</evidence>
<name>A0A9W9ZRG6_9CNID</name>
<accession>A0A9W9ZRG6</accession>